<dbReference type="Proteomes" id="UP001140230">
    <property type="component" value="Unassembled WGS sequence"/>
</dbReference>
<dbReference type="AlphaFoldDB" id="A0A9X4BVD2"/>
<keyword evidence="2" id="KW-0812">Transmembrane</keyword>
<name>A0A9X4BVD2_9XANT</name>
<proteinExistence type="predicted"/>
<evidence type="ECO:0000313" key="3">
    <source>
        <dbReference type="EMBL" id="MDC8640252.1"/>
    </source>
</evidence>
<feature type="transmembrane region" description="Helical" evidence="2">
    <location>
        <begin position="15"/>
        <end position="40"/>
    </location>
</feature>
<dbReference type="RefSeq" id="WP_273664629.1">
    <property type="nucleotide sequence ID" value="NZ_CP168175.1"/>
</dbReference>
<keyword evidence="2" id="KW-1133">Transmembrane helix</keyword>
<feature type="region of interest" description="Disordered" evidence="1">
    <location>
        <begin position="48"/>
        <end position="67"/>
    </location>
</feature>
<sequence>MDNLDWSQFTPLDHLIALALIVGWLGLIGLFATLAFKLALRVYSMVSARSKPQPTEPVTDNVERHEQ</sequence>
<evidence type="ECO:0000256" key="2">
    <source>
        <dbReference type="SAM" id="Phobius"/>
    </source>
</evidence>
<reference evidence="3" key="1">
    <citation type="journal article" date="2022" name="Phytopathology">
        <title>Whole genome sequencing-based tracing of a 2022 introduction and outbreak of Xanthomonas hortorum pv. pelargonii.</title>
        <authorList>
            <person name="Iruegas Bocardo F."/>
            <person name="Weisberg A.J."/>
            <person name="Riutta E.R."/>
            <person name="Kilday K.B."/>
            <person name="Bonkowski J.C."/>
            <person name="Creswell T.C."/>
            <person name="Daughtrey M."/>
            <person name="Rane K.K."/>
            <person name="Grunwald N.J."/>
            <person name="Chang J.H."/>
            <person name="Putnam M."/>
        </authorList>
    </citation>
    <scope>NUCLEOTIDE SEQUENCE</scope>
    <source>
        <strain evidence="3">22-338</strain>
    </source>
</reference>
<reference evidence="3" key="2">
    <citation type="submission" date="2022-08" db="EMBL/GenBank/DDBJ databases">
        <authorList>
            <person name="Iruegas-Bocardo F."/>
            <person name="Weisberg A.J."/>
            <person name="Riutta E.R."/>
            <person name="Kilday K."/>
            <person name="Bonkowski J.C."/>
            <person name="Creswell T."/>
            <person name="Daughtrey M.L."/>
            <person name="Rane K."/>
            <person name="Grunwald N.J."/>
            <person name="Chang J.H."/>
            <person name="Putnam M.L."/>
        </authorList>
    </citation>
    <scope>NUCLEOTIDE SEQUENCE</scope>
    <source>
        <strain evidence="3">22-338</strain>
    </source>
</reference>
<accession>A0A9X4BVD2</accession>
<organism evidence="3 4">
    <name type="scientific">Xanthomonas hortorum pv. hederae</name>
    <dbReference type="NCBI Taxonomy" id="453603"/>
    <lineage>
        <taxon>Bacteria</taxon>
        <taxon>Pseudomonadati</taxon>
        <taxon>Pseudomonadota</taxon>
        <taxon>Gammaproteobacteria</taxon>
        <taxon>Lysobacterales</taxon>
        <taxon>Lysobacteraceae</taxon>
        <taxon>Xanthomonas</taxon>
    </lineage>
</organism>
<protein>
    <submittedName>
        <fullName evidence="3">Uncharacterized protein</fullName>
    </submittedName>
</protein>
<keyword evidence="2" id="KW-0472">Membrane</keyword>
<comment type="caution">
    <text evidence="3">The sequence shown here is derived from an EMBL/GenBank/DDBJ whole genome shotgun (WGS) entry which is preliminary data.</text>
</comment>
<evidence type="ECO:0000313" key="4">
    <source>
        <dbReference type="Proteomes" id="UP001140230"/>
    </source>
</evidence>
<evidence type="ECO:0000256" key="1">
    <source>
        <dbReference type="SAM" id="MobiDB-lite"/>
    </source>
</evidence>
<dbReference type="EMBL" id="JANWTP010000106">
    <property type="protein sequence ID" value="MDC8640252.1"/>
    <property type="molecule type" value="Genomic_DNA"/>
</dbReference>
<gene>
    <name evidence="3" type="ORF">NY667_21175</name>
</gene>